<evidence type="ECO:0000256" key="1">
    <source>
        <dbReference type="SAM" id="MobiDB-lite"/>
    </source>
</evidence>
<feature type="transmembrane region" description="Helical" evidence="2">
    <location>
        <begin position="20"/>
        <end position="38"/>
    </location>
</feature>
<name>A3IJM5_9CHRO</name>
<keyword evidence="2" id="KW-0472">Membrane</keyword>
<keyword evidence="2" id="KW-1133">Transmembrane helix</keyword>
<evidence type="ECO:0000256" key="2">
    <source>
        <dbReference type="SAM" id="Phobius"/>
    </source>
</evidence>
<accession>A3IJM5</accession>
<proteinExistence type="predicted"/>
<reference evidence="3 4" key="1">
    <citation type="submission" date="2007-03" db="EMBL/GenBank/DDBJ databases">
        <authorList>
            <person name="Stal L."/>
            <person name="Ferriera S."/>
            <person name="Johnson J."/>
            <person name="Kravitz S."/>
            <person name="Beeson K."/>
            <person name="Sutton G."/>
            <person name="Rogers Y.-H."/>
            <person name="Friedman R."/>
            <person name="Frazier M."/>
            <person name="Venter J.C."/>
        </authorList>
    </citation>
    <scope>NUCLEOTIDE SEQUENCE [LARGE SCALE GENOMIC DNA]</scope>
    <source>
        <strain evidence="3 4">CCY0110</strain>
    </source>
</reference>
<organism evidence="3 4">
    <name type="scientific">Crocosphaera chwakensis CCY0110</name>
    <dbReference type="NCBI Taxonomy" id="391612"/>
    <lineage>
        <taxon>Bacteria</taxon>
        <taxon>Bacillati</taxon>
        <taxon>Cyanobacteriota</taxon>
        <taxon>Cyanophyceae</taxon>
        <taxon>Oscillatoriophycideae</taxon>
        <taxon>Chroococcales</taxon>
        <taxon>Aphanothecaceae</taxon>
        <taxon>Crocosphaera</taxon>
        <taxon>Crocosphaera chwakensis</taxon>
    </lineage>
</organism>
<protein>
    <submittedName>
        <fullName evidence="3">Uncharacterized protein</fullName>
    </submittedName>
</protein>
<dbReference type="EMBL" id="AAXW01000002">
    <property type="protein sequence ID" value="EAZ94007.1"/>
    <property type="molecule type" value="Genomic_DNA"/>
</dbReference>
<comment type="caution">
    <text evidence="3">The sequence shown here is derived from an EMBL/GenBank/DDBJ whole genome shotgun (WGS) entry which is preliminary data.</text>
</comment>
<feature type="region of interest" description="Disordered" evidence="1">
    <location>
        <begin position="40"/>
        <end position="66"/>
    </location>
</feature>
<sequence length="66" mass="6925">MPTTKPDSSAITPGANSVPATIKSSLVTVGFLSMVTISKSSSRTIKTRRTASNPLLIPRTSPSSRH</sequence>
<gene>
    <name evidence="3" type="ORF">CY0110_19467</name>
</gene>
<keyword evidence="2" id="KW-0812">Transmembrane</keyword>
<dbReference type="AlphaFoldDB" id="A3IJM5"/>
<evidence type="ECO:0000313" key="4">
    <source>
        <dbReference type="Proteomes" id="UP000003781"/>
    </source>
</evidence>
<evidence type="ECO:0000313" key="3">
    <source>
        <dbReference type="EMBL" id="EAZ94007.1"/>
    </source>
</evidence>
<dbReference type="Proteomes" id="UP000003781">
    <property type="component" value="Unassembled WGS sequence"/>
</dbReference>
<keyword evidence="4" id="KW-1185">Reference proteome</keyword>